<dbReference type="SUPFAM" id="SSF52540">
    <property type="entry name" value="P-loop containing nucleoside triphosphate hydrolases"/>
    <property type="match status" value="1"/>
</dbReference>
<dbReference type="PANTHER" id="PTHR23155:SF1200">
    <property type="entry name" value="OS11G0647000 PROTEIN"/>
    <property type="match status" value="1"/>
</dbReference>
<sequence>MGETAVKFALDKLNDLLKMGLELNNVREEITHVQAELSIIEGFLQDADSKRNTNPAVQRWVNQVREVAYRIQAAIDTFLEDIEGNSRRRIDLFSKLVSYAKKPFKLNKLGEEVKAIRETLRTIGRIVAELGITNNAAANDENDEPPFRPTIPEEIDGSDVVGLESDEDKIIKHLLDRSVSRRTVLSIVGIGGIGKTTLAKKVYESTRLEGQFDCRIWLSISQKFNVHDLLRKILKELQNEELAIEDDKLWSAVQKFLNKKRYFIILDDVWSTDLWKRLKIAIPDKKNASRVLITSRSEDVSRAADRDTELCKLRFLNETDSLDLLFRKAFPNREPGGSYPELNKVAKELSKKCDGLPLALTVLGGILSTREESYTAWQEVNSTLNWHTEKTELCQQVLHLSYEDLPQYLKQCFLYFASFPEDHKISAKHVIKMWIAEESRAKDGQAIKEDTAKEYFRELVQRWIQVLKNN</sequence>
<dbReference type="FunFam" id="3.40.50.300:FF:001091">
    <property type="entry name" value="Probable disease resistance protein At1g61300"/>
    <property type="match status" value="1"/>
</dbReference>
<dbReference type="Pfam" id="PF23559">
    <property type="entry name" value="WHD_DRP"/>
    <property type="match status" value="1"/>
</dbReference>
<dbReference type="CDD" id="cd14798">
    <property type="entry name" value="RX-CC_like"/>
    <property type="match status" value="1"/>
</dbReference>
<feature type="domain" description="NB-ARC" evidence="6">
    <location>
        <begin position="165"/>
        <end position="333"/>
    </location>
</feature>
<gene>
    <name evidence="9" type="ORF">LUZ61_000129</name>
</gene>
<protein>
    <submittedName>
        <fullName evidence="9">Uncharacterized protein</fullName>
    </submittedName>
</protein>
<evidence type="ECO:0000259" key="6">
    <source>
        <dbReference type="Pfam" id="PF00931"/>
    </source>
</evidence>
<proteinExistence type="inferred from homology"/>
<feature type="domain" description="Disease resistance N-terminal" evidence="7">
    <location>
        <begin position="5"/>
        <end position="86"/>
    </location>
</feature>
<evidence type="ECO:0000259" key="7">
    <source>
        <dbReference type="Pfam" id="PF18052"/>
    </source>
</evidence>
<keyword evidence="2" id="KW-0433">Leucine-rich repeat</keyword>
<dbReference type="InterPro" id="IPR027417">
    <property type="entry name" value="P-loop_NTPase"/>
</dbReference>
<evidence type="ECO:0000259" key="8">
    <source>
        <dbReference type="Pfam" id="PF23559"/>
    </source>
</evidence>
<evidence type="ECO:0000256" key="3">
    <source>
        <dbReference type="ARBA" id="ARBA00022737"/>
    </source>
</evidence>
<comment type="similarity">
    <text evidence="1">Belongs to the disease resistance NB-LRR family.</text>
</comment>
<dbReference type="AlphaFoldDB" id="A0AAD5ZEF3"/>
<keyword evidence="4" id="KW-0547">Nucleotide-binding</keyword>
<dbReference type="PRINTS" id="PR00364">
    <property type="entry name" value="DISEASERSIST"/>
</dbReference>
<dbReference type="InterPro" id="IPR058922">
    <property type="entry name" value="WHD_DRP"/>
</dbReference>
<comment type="caution">
    <text evidence="9">The sequence shown here is derived from an EMBL/GenBank/DDBJ whole genome shotgun (WGS) entry which is preliminary data.</text>
</comment>
<keyword evidence="10" id="KW-1185">Reference proteome</keyword>
<dbReference type="Pfam" id="PF00931">
    <property type="entry name" value="NB-ARC"/>
    <property type="match status" value="1"/>
</dbReference>
<reference evidence="9 10" key="1">
    <citation type="journal article" date="2022" name="Cell">
        <title>Repeat-based holocentromeres influence genome architecture and karyotype evolution.</title>
        <authorList>
            <person name="Hofstatter P.G."/>
            <person name="Thangavel G."/>
            <person name="Lux T."/>
            <person name="Neumann P."/>
            <person name="Vondrak T."/>
            <person name="Novak P."/>
            <person name="Zhang M."/>
            <person name="Costa L."/>
            <person name="Castellani M."/>
            <person name="Scott A."/>
            <person name="Toegelov H."/>
            <person name="Fuchs J."/>
            <person name="Mata-Sucre Y."/>
            <person name="Dias Y."/>
            <person name="Vanzela A.L.L."/>
            <person name="Huettel B."/>
            <person name="Almeida C.C.S."/>
            <person name="Simkova H."/>
            <person name="Souza G."/>
            <person name="Pedrosa-Harand A."/>
            <person name="Macas J."/>
            <person name="Mayer K.F.X."/>
            <person name="Houben A."/>
            <person name="Marques A."/>
        </authorList>
    </citation>
    <scope>NUCLEOTIDE SEQUENCE [LARGE SCALE GENOMIC DNA]</scope>
    <source>
        <strain evidence="9">RhyTen1mFocal</strain>
    </source>
</reference>
<dbReference type="PANTHER" id="PTHR23155">
    <property type="entry name" value="DISEASE RESISTANCE PROTEIN RP"/>
    <property type="match status" value="1"/>
</dbReference>
<dbReference type="InterPro" id="IPR044974">
    <property type="entry name" value="Disease_R_plants"/>
</dbReference>
<evidence type="ECO:0000256" key="5">
    <source>
        <dbReference type="ARBA" id="ARBA00022821"/>
    </source>
</evidence>
<evidence type="ECO:0000313" key="9">
    <source>
        <dbReference type="EMBL" id="KAJ3696424.1"/>
    </source>
</evidence>
<dbReference type="Proteomes" id="UP001210211">
    <property type="component" value="Unassembled WGS sequence"/>
</dbReference>
<evidence type="ECO:0000313" key="10">
    <source>
        <dbReference type="Proteomes" id="UP001210211"/>
    </source>
</evidence>
<dbReference type="InterPro" id="IPR038005">
    <property type="entry name" value="RX-like_CC"/>
</dbReference>
<dbReference type="GO" id="GO:0043531">
    <property type="term" value="F:ADP binding"/>
    <property type="evidence" value="ECO:0007669"/>
    <property type="project" value="InterPro"/>
</dbReference>
<dbReference type="GO" id="GO:0098542">
    <property type="term" value="P:defense response to other organism"/>
    <property type="evidence" value="ECO:0007669"/>
    <property type="project" value="TreeGrafter"/>
</dbReference>
<dbReference type="Pfam" id="PF18052">
    <property type="entry name" value="Rx_N"/>
    <property type="match status" value="1"/>
</dbReference>
<name>A0AAD5ZEF3_9POAL</name>
<dbReference type="EMBL" id="JAMRDG010000001">
    <property type="protein sequence ID" value="KAJ3696424.1"/>
    <property type="molecule type" value="Genomic_DNA"/>
</dbReference>
<dbReference type="Gene3D" id="1.10.10.10">
    <property type="entry name" value="Winged helix-like DNA-binding domain superfamily/Winged helix DNA-binding domain"/>
    <property type="match status" value="1"/>
</dbReference>
<accession>A0AAD5ZEF3</accession>
<feature type="domain" description="Disease resistance protein winged helix" evidence="8">
    <location>
        <begin position="419"/>
        <end position="462"/>
    </location>
</feature>
<evidence type="ECO:0000256" key="4">
    <source>
        <dbReference type="ARBA" id="ARBA00022741"/>
    </source>
</evidence>
<dbReference type="Gene3D" id="1.20.5.4130">
    <property type="match status" value="1"/>
</dbReference>
<dbReference type="InterPro" id="IPR002182">
    <property type="entry name" value="NB-ARC"/>
</dbReference>
<dbReference type="InterPro" id="IPR041118">
    <property type="entry name" value="Rx_N"/>
</dbReference>
<keyword evidence="5" id="KW-0611">Plant defense</keyword>
<dbReference type="Gene3D" id="3.40.50.300">
    <property type="entry name" value="P-loop containing nucleotide triphosphate hydrolases"/>
    <property type="match status" value="1"/>
</dbReference>
<evidence type="ECO:0000256" key="2">
    <source>
        <dbReference type="ARBA" id="ARBA00022614"/>
    </source>
</evidence>
<organism evidence="9 10">
    <name type="scientific">Rhynchospora tenuis</name>
    <dbReference type="NCBI Taxonomy" id="198213"/>
    <lineage>
        <taxon>Eukaryota</taxon>
        <taxon>Viridiplantae</taxon>
        <taxon>Streptophyta</taxon>
        <taxon>Embryophyta</taxon>
        <taxon>Tracheophyta</taxon>
        <taxon>Spermatophyta</taxon>
        <taxon>Magnoliopsida</taxon>
        <taxon>Liliopsida</taxon>
        <taxon>Poales</taxon>
        <taxon>Cyperaceae</taxon>
        <taxon>Cyperoideae</taxon>
        <taxon>Rhynchosporeae</taxon>
        <taxon>Rhynchospora</taxon>
    </lineage>
</organism>
<dbReference type="InterPro" id="IPR036388">
    <property type="entry name" value="WH-like_DNA-bd_sf"/>
</dbReference>
<evidence type="ECO:0000256" key="1">
    <source>
        <dbReference type="ARBA" id="ARBA00008894"/>
    </source>
</evidence>
<keyword evidence="3" id="KW-0677">Repeat</keyword>